<gene>
    <name evidence="2" type="ORF">PIB30_001663</name>
</gene>
<dbReference type="PANTHER" id="PTHR33974">
    <property type="entry name" value="VASCULAR-RELATED UNKNOWN PROTEIN 1-RELATED"/>
    <property type="match status" value="1"/>
</dbReference>
<protein>
    <submittedName>
        <fullName evidence="2">Uncharacterized protein</fullName>
    </submittedName>
</protein>
<evidence type="ECO:0000313" key="3">
    <source>
        <dbReference type="Proteomes" id="UP001341840"/>
    </source>
</evidence>
<keyword evidence="3" id="KW-1185">Reference proteome</keyword>
<evidence type="ECO:0000256" key="1">
    <source>
        <dbReference type="SAM" id="MobiDB-lite"/>
    </source>
</evidence>
<accession>A0ABU6T2F9</accession>
<evidence type="ECO:0000313" key="2">
    <source>
        <dbReference type="EMBL" id="MED6142896.1"/>
    </source>
</evidence>
<dbReference type="InterPro" id="IPR039280">
    <property type="entry name" value="VUP"/>
</dbReference>
<feature type="compositionally biased region" description="Acidic residues" evidence="1">
    <location>
        <begin position="18"/>
        <end position="33"/>
    </location>
</feature>
<dbReference type="EMBL" id="JASCZI010090624">
    <property type="protein sequence ID" value="MED6142896.1"/>
    <property type="molecule type" value="Genomic_DNA"/>
</dbReference>
<sequence>MMDHSSSSSRDKKSEEIIINDDDGEEEEEDEESGWTSYFQDYFSSRSIEEEEEHNNKNSYCSNFDGGSSLLSDAASSAAVAWNNKRLSQQHHHHHHHHDYYSSYSRATVVVDASPNLPKKLCFKKSITRTKQISQDHDDSLEDTASSPLNSPKVGDLTNSTEIIDGSTSMGKELISSSEHNLDLKRHDDNNEELNLNNKSIDECTTDLKKRGLCLVPFSMLVNYFG</sequence>
<reference evidence="2 3" key="1">
    <citation type="journal article" date="2023" name="Plants (Basel)">
        <title>Bridging the Gap: Combining Genomics and Transcriptomics Approaches to Understand Stylosanthes scabra, an Orphan Legume from the Brazilian Caatinga.</title>
        <authorList>
            <person name="Ferreira-Neto J.R.C."/>
            <person name="da Silva M.D."/>
            <person name="Binneck E."/>
            <person name="de Melo N.F."/>
            <person name="da Silva R.H."/>
            <person name="de Melo A.L.T.M."/>
            <person name="Pandolfi V."/>
            <person name="Bustamante F.O."/>
            <person name="Brasileiro-Vidal A.C."/>
            <person name="Benko-Iseppon A.M."/>
        </authorList>
    </citation>
    <scope>NUCLEOTIDE SEQUENCE [LARGE SCALE GENOMIC DNA]</scope>
    <source>
        <tissue evidence="2">Leaves</tissue>
    </source>
</reference>
<comment type="caution">
    <text evidence="2">The sequence shown here is derived from an EMBL/GenBank/DDBJ whole genome shotgun (WGS) entry which is preliminary data.</text>
</comment>
<dbReference type="PANTHER" id="PTHR33974:SF2">
    <property type="entry name" value="VASCULAR-RELATED UNKNOWN PROTEIN 1"/>
    <property type="match status" value="1"/>
</dbReference>
<name>A0ABU6T2F9_9FABA</name>
<feature type="region of interest" description="Disordered" evidence="1">
    <location>
        <begin position="133"/>
        <end position="160"/>
    </location>
</feature>
<dbReference type="Proteomes" id="UP001341840">
    <property type="component" value="Unassembled WGS sequence"/>
</dbReference>
<proteinExistence type="predicted"/>
<organism evidence="2 3">
    <name type="scientific">Stylosanthes scabra</name>
    <dbReference type="NCBI Taxonomy" id="79078"/>
    <lineage>
        <taxon>Eukaryota</taxon>
        <taxon>Viridiplantae</taxon>
        <taxon>Streptophyta</taxon>
        <taxon>Embryophyta</taxon>
        <taxon>Tracheophyta</taxon>
        <taxon>Spermatophyta</taxon>
        <taxon>Magnoliopsida</taxon>
        <taxon>eudicotyledons</taxon>
        <taxon>Gunneridae</taxon>
        <taxon>Pentapetalae</taxon>
        <taxon>rosids</taxon>
        <taxon>fabids</taxon>
        <taxon>Fabales</taxon>
        <taxon>Fabaceae</taxon>
        <taxon>Papilionoideae</taxon>
        <taxon>50 kb inversion clade</taxon>
        <taxon>dalbergioids sensu lato</taxon>
        <taxon>Dalbergieae</taxon>
        <taxon>Pterocarpus clade</taxon>
        <taxon>Stylosanthes</taxon>
    </lineage>
</organism>
<feature type="compositionally biased region" description="Basic and acidic residues" evidence="1">
    <location>
        <begin position="1"/>
        <end position="16"/>
    </location>
</feature>
<feature type="region of interest" description="Disordered" evidence="1">
    <location>
        <begin position="1"/>
        <end position="36"/>
    </location>
</feature>